<dbReference type="PANTHER" id="PTHR14194">
    <property type="entry name" value="NITROGEN METABOLIC REGULATION PROTEIN NMR-RELATED"/>
    <property type="match status" value="1"/>
</dbReference>
<dbReference type="RefSeq" id="WP_015229215.1">
    <property type="nucleotide sequence ID" value="NC_019780.1"/>
</dbReference>
<reference evidence="2" key="1">
    <citation type="submission" date="2012-04" db="EMBL/GenBank/DDBJ databases">
        <title>Finished genome of Dactylococcopsis salina PCC 8305.</title>
        <authorList>
            <consortium name="US DOE Joint Genome Institute"/>
            <person name="Gugger M."/>
            <person name="Coursin T."/>
            <person name="Rippka R."/>
            <person name="Tandeau De Marsac N."/>
            <person name="Huntemann M."/>
            <person name="Wei C.-L."/>
            <person name="Han J."/>
            <person name="Detter J.C."/>
            <person name="Han C."/>
            <person name="Tapia R."/>
            <person name="Daligault H."/>
            <person name="Chen A."/>
            <person name="Krypides N."/>
            <person name="Mavromatis K."/>
            <person name="Markowitz V."/>
            <person name="Szeto E."/>
            <person name="Ivanova N."/>
            <person name="Ovchinnikova G."/>
            <person name="Pagani I."/>
            <person name="Pati A."/>
            <person name="Goodwin L."/>
            <person name="Peters L."/>
            <person name="Pitluck S."/>
            <person name="Woyke T."/>
            <person name="Kerfeld C."/>
        </authorList>
    </citation>
    <scope>NUCLEOTIDE SEQUENCE [LARGE SCALE GENOMIC DNA]</scope>
    <source>
        <strain evidence="2">PCC 8305</strain>
    </source>
</reference>
<proteinExistence type="predicted"/>
<dbReference type="OrthoDB" id="9803892at2"/>
<dbReference type="KEGG" id="dsl:Dacsa_1532"/>
<evidence type="ECO:0000259" key="1">
    <source>
        <dbReference type="Pfam" id="PF13460"/>
    </source>
</evidence>
<keyword evidence="3" id="KW-1185">Reference proteome</keyword>
<evidence type="ECO:0000313" key="2">
    <source>
        <dbReference type="EMBL" id="AFZ50216.1"/>
    </source>
</evidence>
<dbReference type="Gene3D" id="3.40.50.720">
    <property type="entry name" value="NAD(P)-binding Rossmann-like Domain"/>
    <property type="match status" value="1"/>
</dbReference>
<accession>K9YTG7</accession>
<dbReference type="HOGENOM" id="CLU_025711_0_0_3"/>
<dbReference type="PATRIC" id="fig|13035.3.peg.1726"/>
<dbReference type="InterPro" id="IPR016040">
    <property type="entry name" value="NAD(P)-bd_dom"/>
</dbReference>
<dbReference type="STRING" id="13035.Dacsa_1532"/>
<name>K9YTG7_DACS8</name>
<gene>
    <name evidence="2" type="ORF">Dacsa_1532</name>
</gene>
<sequence length="253" mass="27598">MSTAKILVTGATGRTGSIVIGKLWEQKNNFQAFGFARSKEKIKEIFGSTEGFYLGDIRDQDSLKPALKDCEALIITTSAVPQMKQPPQEGERPEFTYPENATPEIIDYQGQINQIDLAKEAGVNHIVLMGSMGGTNEDHPLNKLGNGNILIWKRKAEQYLIDSGIDYTIIRAGGLLNEPGGKRQLLVGKNDTLLNRESPTIPREDVATLIIQALSIPEARNKAFDVVSESEAMSQGKATTDFAALFSQTTSGL</sequence>
<dbReference type="PANTHER" id="PTHR14194:SF86">
    <property type="entry name" value="OS05G0110300 PROTEIN"/>
    <property type="match status" value="1"/>
</dbReference>
<protein>
    <submittedName>
        <fullName evidence="2">Nucleoside-diphosphate sugar epimerase</fullName>
    </submittedName>
</protein>
<dbReference type="Proteomes" id="UP000010482">
    <property type="component" value="Chromosome"/>
</dbReference>
<dbReference type="eggNOG" id="COG0702">
    <property type="taxonomic scope" value="Bacteria"/>
</dbReference>
<dbReference type="InterPro" id="IPR044163">
    <property type="entry name" value="SARED1-like"/>
</dbReference>
<organism evidence="2 3">
    <name type="scientific">Dactylococcopsis salina (strain PCC 8305)</name>
    <name type="common">Myxobactron salinum</name>
    <dbReference type="NCBI Taxonomy" id="13035"/>
    <lineage>
        <taxon>Bacteria</taxon>
        <taxon>Bacillati</taxon>
        <taxon>Cyanobacteriota</taxon>
        <taxon>Cyanophyceae</taxon>
        <taxon>Nodosilineales</taxon>
        <taxon>Cymatolegaceae</taxon>
        <taxon>Dactylococcopsis</taxon>
    </lineage>
</organism>
<dbReference type="SUPFAM" id="SSF51735">
    <property type="entry name" value="NAD(P)-binding Rossmann-fold domains"/>
    <property type="match status" value="1"/>
</dbReference>
<dbReference type="CDD" id="cd05243">
    <property type="entry name" value="SDR_a5"/>
    <property type="match status" value="1"/>
</dbReference>
<dbReference type="InterPro" id="IPR036291">
    <property type="entry name" value="NAD(P)-bd_dom_sf"/>
</dbReference>
<dbReference type="AlphaFoldDB" id="K9YTG7"/>
<dbReference type="GO" id="GO:0016491">
    <property type="term" value="F:oxidoreductase activity"/>
    <property type="evidence" value="ECO:0007669"/>
    <property type="project" value="InterPro"/>
</dbReference>
<evidence type="ECO:0000313" key="3">
    <source>
        <dbReference type="Proteomes" id="UP000010482"/>
    </source>
</evidence>
<dbReference type="EMBL" id="CP003944">
    <property type="protein sequence ID" value="AFZ50216.1"/>
    <property type="molecule type" value="Genomic_DNA"/>
</dbReference>
<dbReference type="Pfam" id="PF13460">
    <property type="entry name" value="NAD_binding_10"/>
    <property type="match status" value="1"/>
</dbReference>
<feature type="domain" description="NAD(P)-binding" evidence="1">
    <location>
        <begin position="10"/>
        <end position="215"/>
    </location>
</feature>